<dbReference type="EMBL" id="KN882092">
    <property type="protein sequence ID" value="KIY44392.1"/>
    <property type="molecule type" value="Genomic_DNA"/>
</dbReference>
<dbReference type="PANTHER" id="PTHR28498:SF1">
    <property type="entry name" value="ZINC FINGER SWIM DOMAIN-CONTAINING PROTEIN 7"/>
    <property type="match status" value="1"/>
</dbReference>
<evidence type="ECO:0000256" key="1">
    <source>
        <dbReference type="PROSITE-ProRule" id="PRU00325"/>
    </source>
</evidence>
<dbReference type="OrthoDB" id="337581at2759"/>
<evidence type="ECO:0000313" key="4">
    <source>
        <dbReference type="Proteomes" id="UP000054144"/>
    </source>
</evidence>
<proteinExistence type="predicted"/>
<sequence>VFDELVLDLSKILSENLVLAALDLIDRDSIVKYSTPWGHIEYSVAGSTSSYSVFLGLSCPMSYFCSCPSFSYSVSCTGKSILCKHILAARLAEEMSMCIERTGVSDDELALL</sequence>
<evidence type="ECO:0000313" key="3">
    <source>
        <dbReference type="EMBL" id="KIY44392.1"/>
    </source>
</evidence>
<evidence type="ECO:0000259" key="2">
    <source>
        <dbReference type="PROSITE" id="PS50966"/>
    </source>
</evidence>
<keyword evidence="1" id="KW-0479">Metal-binding</keyword>
<keyword evidence="4" id="KW-1185">Reference proteome</keyword>
<name>A0A0D7A042_9AGAR</name>
<feature type="non-terminal residue" evidence="3">
    <location>
        <position position="112"/>
    </location>
</feature>
<keyword evidence="1" id="KW-0863">Zinc-finger</keyword>
<organism evidence="3 4">
    <name type="scientific">Fistulina hepatica ATCC 64428</name>
    <dbReference type="NCBI Taxonomy" id="1128425"/>
    <lineage>
        <taxon>Eukaryota</taxon>
        <taxon>Fungi</taxon>
        <taxon>Dikarya</taxon>
        <taxon>Basidiomycota</taxon>
        <taxon>Agaricomycotina</taxon>
        <taxon>Agaricomycetes</taxon>
        <taxon>Agaricomycetidae</taxon>
        <taxon>Agaricales</taxon>
        <taxon>Fistulinaceae</taxon>
        <taxon>Fistulina</taxon>
    </lineage>
</organism>
<gene>
    <name evidence="3" type="ORF">FISHEDRAFT_31473</name>
</gene>
<dbReference type="Proteomes" id="UP000054144">
    <property type="component" value="Unassembled WGS sequence"/>
</dbReference>
<accession>A0A0D7A042</accession>
<dbReference type="Pfam" id="PF04434">
    <property type="entry name" value="SWIM"/>
    <property type="match status" value="1"/>
</dbReference>
<dbReference type="GO" id="GO:0008270">
    <property type="term" value="F:zinc ion binding"/>
    <property type="evidence" value="ECO:0007669"/>
    <property type="project" value="UniProtKB-KW"/>
</dbReference>
<feature type="non-terminal residue" evidence="3">
    <location>
        <position position="1"/>
    </location>
</feature>
<dbReference type="InterPro" id="IPR007527">
    <property type="entry name" value="Znf_SWIM"/>
</dbReference>
<reference evidence="3 4" key="1">
    <citation type="journal article" date="2015" name="Fungal Genet. Biol.">
        <title>Evolution of novel wood decay mechanisms in Agaricales revealed by the genome sequences of Fistulina hepatica and Cylindrobasidium torrendii.</title>
        <authorList>
            <person name="Floudas D."/>
            <person name="Held B.W."/>
            <person name="Riley R."/>
            <person name="Nagy L.G."/>
            <person name="Koehler G."/>
            <person name="Ransdell A.S."/>
            <person name="Younus H."/>
            <person name="Chow J."/>
            <person name="Chiniquy J."/>
            <person name="Lipzen A."/>
            <person name="Tritt A."/>
            <person name="Sun H."/>
            <person name="Haridas S."/>
            <person name="LaButti K."/>
            <person name="Ohm R.A."/>
            <person name="Kues U."/>
            <person name="Blanchette R.A."/>
            <person name="Grigoriev I.V."/>
            <person name="Minto R.E."/>
            <person name="Hibbett D.S."/>
        </authorList>
    </citation>
    <scope>NUCLEOTIDE SEQUENCE [LARGE SCALE GENOMIC DNA]</scope>
    <source>
        <strain evidence="3 4">ATCC 64428</strain>
    </source>
</reference>
<dbReference type="GO" id="GO:0097196">
    <property type="term" value="C:Shu complex"/>
    <property type="evidence" value="ECO:0007669"/>
    <property type="project" value="TreeGrafter"/>
</dbReference>
<dbReference type="GO" id="GO:0000724">
    <property type="term" value="P:double-strand break repair via homologous recombination"/>
    <property type="evidence" value="ECO:0007669"/>
    <property type="project" value="TreeGrafter"/>
</dbReference>
<dbReference type="PROSITE" id="PS50966">
    <property type="entry name" value="ZF_SWIM"/>
    <property type="match status" value="1"/>
</dbReference>
<dbReference type="PANTHER" id="PTHR28498">
    <property type="entry name" value="ZINC FINGER SWIM DOMAIN-CONTAINING PROTEIN 7"/>
    <property type="match status" value="1"/>
</dbReference>
<feature type="domain" description="SWIM-type" evidence="2">
    <location>
        <begin position="51"/>
        <end position="94"/>
    </location>
</feature>
<dbReference type="AlphaFoldDB" id="A0A0D7A042"/>
<keyword evidence="1" id="KW-0862">Zinc</keyword>
<protein>
    <recommendedName>
        <fullName evidence="2">SWIM-type domain-containing protein</fullName>
    </recommendedName>
</protein>